<dbReference type="PANTHER" id="PTHR12001">
    <property type="entry name" value="GERANYLGERANYL PYROPHOSPHATE SYNTHASE"/>
    <property type="match status" value="1"/>
</dbReference>
<dbReference type="InterPro" id="IPR008949">
    <property type="entry name" value="Isoprenoid_synthase_dom_sf"/>
</dbReference>
<keyword evidence="1" id="KW-0808">Transferase</keyword>
<name>A0A8H8S8Y9_9HELO</name>
<feature type="region of interest" description="Disordered" evidence="4">
    <location>
        <begin position="337"/>
        <end position="430"/>
    </location>
</feature>
<evidence type="ECO:0000313" key="6">
    <source>
        <dbReference type="Proteomes" id="UP000443090"/>
    </source>
</evidence>
<dbReference type="GO" id="GO:0046872">
    <property type="term" value="F:metal ion binding"/>
    <property type="evidence" value="ECO:0007669"/>
    <property type="project" value="UniProtKB-KW"/>
</dbReference>
<dbReference type="PROSITE" id="PS00723">
    <property type="entry name" value="POLYPRENYL_SYNTHASE_1"/>
    <property type="match status" value="1"/>
</dbReference>
<sequence length="732" mass="83039">PKFDTMDSIQYRRSEEFPSETWNNNKFPTQFRPRISKYAYLCDDACWEVRDELAAAGVPESIAKGFGCVDSVTGNAIALWFPEALPERLYIAAYMVEYAFAHDGKYSSALREYQADPKMQMSQTFDESNQAMIDSLDGATRDNKQNQINLVLKSIRARFAVEALEVDEELGNWLIEEWKEQLNVKAEARDKDYKSIEEYLEFRLVDAGANCALVMQRFVTDTTINRAQIESVRYLSNLLYHAQILVNDLASWQKEIDAYDSGKTNSLVNAVSVLMKVHSIDAEAAKKLLWDQALEYERQYCEERDLFIKNESPEPEFYYWFRVLELCNGGSAVWSLSTPRYNKNAPRPARKSKTDRVKANGSTAHDHSEDNPRPAKIHKAKGEFSHNGNGNGSVDELTRAKLKNDGERSTSDRDAEMEATHHHTRDQDTSAIELDEDVITNAPYIYIASLPAKGARDHLIDSLQTWYQVPEASLDTIRSVVAMMHNISLMIDDIQDHSPMRRGFPSTHMVFGVEQTINAATYMYAKSVEQASKLSPATFLTLIEEVKRLHVGQAHDLHSTYHCTSPSIPAYFKLIEQKTGGIFRTVSRMMQSEATKNASLNIDTLMNLLGRYYQLRDDYQDITSTSAGKSTTYNDLDQGTFTLPVIHALSTQAKSGSTDLLNILQSRSRANGMSSAMKMLTMKVIEEAGSLKYTKRVLDDTYEDLKKERDLVEETAGSKNWILRLLLSQLKI</sequence>
<dbReference type="EMBL" id="QGMI01000018">
    <property type="protein sequence ID" value="TVY49245.1"/>
    <property type="molecule type" value="Genomic_DNA"/>
</dbReference>
<dbReference type="OrthoDB" id="6921389at2759"/>
<dbReference type="GO" id="GO:0008299">
    <property type="term" value="P:isoprenoid biosynthetic process"/>
    <property type="evidence" value="ECO:0007669"/>
    <property type="project" value="InterPro"/>
</dbReference>
<dbReference type="PANTHER" id="PTHR12001:SF72">
    <property type="entry name" value="THIJ_PFPI FAMILY PROTEIN (AFU_ORTHOLOGUE AFUA_3G01210)-RELATED"/>
    <property type="match status" value="1"/>
</dbReference>
<dbReference type="GO" id="GO:0046165">
    <property type="term" value="P:alcohol biosynthetic process"/>
    <property type="evidence" value="ECO:0007669"/>
    <property type="project" value="UniProtKB-ARBA"/>
</dbReference>
<evidence type="ECO:0000313" key="5">
    <source>
        <dbReference type="EMBL" id="TVY49245.1"/>
    </source>
</evidence>
<feature type="compositionally biased region" description="Basic and acidic residues" evidence="4">
    <location>
        <begin position="352"/>
        <end position="373"/>
    </location>
</feature>
<dbReference type="Pfam" id="PF00348">
    <property type="entry name" value="polyprenyl_synt"/>
    <property type="match status" value="1"/>
</dbReference>
<dbReference type="Gene3D" id="1.10.600.10">
    <property type="entry name" value="Farnesyl Diphosphate Synthase"/>
    <property type="match status" value="2"/>
</dbReference>
<protein>
    <submittedName>
        <fullName evidence="5">Ophiobolin F synthase</fullName>
    </submittedName>
</protein>
<keyword evidence="2" id="KW-0479">Metal-binding</keyword>
<dbReference type="GO" id="GO:0004659">
    <property type="term" value="F:prenyltransferase activity"/>
    <property type="evidence" value="ECO:0007669"/>
    <property type="project" value="InterPro"/>
</dbReference>
<evidence type="ECO:0000256" key="4">
    <source>
        <dbReference type="SAM" id="MobiDB-lite"/>
    </source>
</evidence>
<dbReference type="GO" id="GO:0043386">
    <property type="term" value="P:mycotoxin biosynthetic process"/>
    <property type="evidence" value="ECO:0007669"/>
    <property type="project" value="UniProtKB-ARBA"/>
</dbReference>
<dbReference type="InterPro" id="IPR000092">
    <property type="entry name" value="Polyprenyl_synt"/>
</dbReference>
<accession>A0A8H8S8Y9</accession>
<gene>
    <name evidence="5" type="ORF">LOCC1_G000811</name>
</gene>
<feature type="compositionally biased region" description="Basic and acidic residues" evidence="4">
    <location>
        <begin position="396"/>
        <end position="428"/>
    </location>
</feature>
<dbReference type="SUPFAM" id="SSF48576">
    <property type="entry name" value="Terpenoid synthases"/>
    <property type="match status" value="2"/>
</dbReference>
<organism evidence="5 6">
    <name type="scientific">Lachnellula occidentalis</name>
    <dbReference type="NCBI Taxonomy" id="215460"/>
    <lineage>
        <taxon>Eukaryota</taxon>
        <taxon>Fungi</taxon>
        <taxon>Dikarya</taxon>
        <taxon>Ascomycota</taxon>
        <taxon>Pezizomycotina</taxon>
        <taxon>Leotiomycetes</taxon>
        <taxon>Helotiales</taxon>
        <taxon>Lachnaceae</taxon>
        <taxon>Lachnellula</taxon>
    </lineage>
</organism>
<feature type="non-terminal residue" evidence="5">
    <location>
        <position position="732"/>
    </location>
</feature>
<keyword evidence="6" id="KW-1185">Reference proteome</keyword>
<comment type="caution">
    <text evidence="5">The sequence shown here is derived from an EMBL/GenBank/DDBJ whole genome shotgun (WGS) entry which is preliminary data.</text>
</comment>
<proteinExistence type="predicted"/>
<dbReference type="Proteomes" id="UP000443090">
    <property type="component" value="Unassembled WGS sequence"/>
</dbReference>
<dbReference type="Pfam" id="PF19086">
    <property type="entry name" value="Terpene_syn_C_2"/>
    <property type="match status" value="1"/>
</dbReference>
<dbReference type="InterPro" id="IPR033749">
    <property type="entry name" value="Polyprenyl_synt_CS"/>
</dbReference>
<dbReference type="AlphaFoldDB" id="A0A8H8S8Y9"/>
<keyword evidence="3" id="KW-0460">Magnesium</keyword>
<evidence type="ECO:0000256" key="1">
    <source>
        <dbReference type="ARBA" id="ARBA00022679"/>
    </source>
</evidence>
<evidence type="ECO:0000256" key="2">
    <source>
        <dbReference type="ARBA" id="ARBA00022723"/>
    </source>
</evidence>
<dbReference type="SFLD" id="SFLDS00005">
    <property type="entry name" value="Isoprenoid_Synthase_Type_I"/>
    <property type="match status" value="1"/>
</dbReference>
<evidence type="ECO:0000256" key="3">
    <source>
        <dbReference type="ARBA" id="ARBA00022842"/>
    </source>
</evidence>
<reference evidence="5 6" key="1">
    <citation type="submission" date="2018-05" db="EMBL/GenBank/DDBJ databases">
        <title>Genome sequencing and assembly of the regulated plant pathogen Lachnellula willkommii and related sister species for the development of diagnostic species identification markers.</title>
        <authorList>
            <person name="Giroux E."/>
            <person name="Bilodeau G."/>
        </authorList>
    </citation>
    <scope>NUCLEOTIDE SEQUENCE [LARGE SCALE GENOMIC DNA]</scope>
    <source>
        <strain evidence="5 6">CBS 160.35</strain>
    </source>
</reference>
<dbReference type="PROSITE" id="PS00444">
    <property type="entry name" value="POLYPRENYL_SYNTHASE_2"/>
    <property type="match status" value="1"/>
</dbReference>